<dbReference type="RefSeq" id="XP_009264810.1">
    <property type="nucleotide sequence ID" value="XM_009266535.1"/>
</dbReference>
<dbReference type="Proteomes" id="UP000010094">
    <property type="component" value="Chromosome VII"/>
</dbReference>
<dbReference type="GeneID" id="20521621"/>
<sequence length="277" mass="32510">MNPEEGCKELEESICWANSPPAPVPGMCYIEPQIKRDFTSFDGSLEKAIPRQLYTDLLDAMDIDFMGMVINHIEGSVQNTKNLDHPSEVLKDSERRAEVLERERIKESVNRIFDYQKYIQESFEDVDSTIIHPVDKDIQVEETYNLFPGFDEEHVIIQSDNIDFQRVSFSILEEESSQLFRRACMSDGRALTCLPQRVDDFLVFHIKNGNAYYNEVSTLYRLQEPRKKKKQTGKKGSWWSRRSKISVIQTPWDRRILETSPRPMKVLYRPRLPRKCH</sequence>
<evidence type="ECO:0000313" key="1">
    <source>
        <dbReference type="EMBL" id="AFN83313.1"/>
    </source>
</evidence>
<reference evidence="1 2" key="1">
    <citation type="journal article" date="2012" name="Proc. Natl. Acad. Sci. U.S.A.">
        <title>Gain and loss of multiple functionally related, horizontally transferred genes in the reduced genomes of two microsporidian parasites.</title>
        <authorList>
            <person name="Pombert J.-F."/>
            <person name="Selman M."/>
            <person name="Burki F."/>
            <person name="Bardell F.T."/>
            <person name="Farinelli L."/>
            <person name="Solter L.F."/>
            <person name="Whitman D.W."/>
            <person name="Weiss L.M."/>
            <person name="Corradi N."/>
            <person name="Keeling P.J."/>
        </authorList>
    </citation>
    <scope>NUCLEOTIDE SEQUENCE [LARGE SCALE GENOMIC DNA]</scope>
    <source>
        <strain evidence="1 2">SJ-2008</strain>
    </source>
</reference>
<evidence type="ECO:0000313" key="2">
    <source>
        <dbReference type="Proteomes" id="UP000010094"/>
    </source>
</evidence>
<protein>
    <submittedName>
        <fullName evidence="1">Uncharacterized protein</fullName>
    </submittedName>
</protein>
<dbReference type="KEGG" id="ero:EROM_070620"/>
<keyword evidence="2" id="KW-1185">Reference proteome</keyword>
<dbReference type="AlphaFoldDB" id="I6ZJA1"/>
<dbReference type="EMBL" id="CP003524">
    <property type="protein sequence ID" value="AFN83313.1"/>
    <property type="molecule type" value="Genomic_DNA"/>
</dbReference>
<accession>I6ZJA1</accession>
<organism evidence="1 2">
    <name type="scientific">Encephalitozoon romaleae (strain SJ-2008)</name>
    <name type="common">Microsporidian parasite</name>
    <dbReference type="NCBI Taxonomy" id="1178016"/>
    <lineage>
        <taxon>Eukaryota</taxon>
        <taxon>Fungi</taxon>
        <taxon>Fungi incertae sedis</taxon>
        <taxon>Microsporidia</taxon>
        <taxon>Unikaryonidae</taxon>
        <taxon>Encephalitozoon</taxon>
    </lineage>
</organism>
<name>I6ZJA1_ENCRO</name>
<dbReference type="VEuPathDB" id="MicrosporidiaDB:EROM_070620"/>
<dbReference type="OrthoDB" id="2191432at2759"/>
<proteinExistence type="predicted"/>
<dbReference type="HOGENOM" id="CLU_1180208_0_0_1"/>
<gene>
    <name evidence="1" type="ordered locus">EROM_070620</name>
</gene>